<dbReference type="Bgee" id="ENSMODG00000040806">
    <property type="expression patterns" value="Expressed in extraembryonic membrane and 15 other cell types or tissues"/>
</dbReference>
<dbReference type="PANTHER" id="PTHR23232:SF117">
    <property type="entry name" value="KRAB DOMAIN-CONTAINING PROTEIN"/>
    <property type="match status" value="1"/>
</dbReference>
<dbReference type="InParanoid" id="A0A5F8GKY3"/>
<dbReference type="SMART" id="SM00349">
    <property type="entry name" value="KRAB"/>
    <property type="match status" value="1"/>
</dbReference>
<feature type="domain" description="KRAB" evidence="2">
    <location>
        <begin position="91"/>
        <end position="162"/>
    </location>
</feature>
<evidence type="ECO:0000313" key="4">
    <source>
        <dbReference type="Proteomes" id="UP000002280"/>
    </source>
</evidence>
<dbReference type="Gene3D" id="6.10.140.140">
    <property type="match status" value="1"/>
</dbReference>
<evidence type="ECO:0000256" key="1">
    <source>
        <dbReference type="SAM" id="MobiDB-lite"/>
    </source>
</evidence>
<feature type="region of interest" description="Disordered" evidence="1">
    <location>
        <begin position="39"/>
        <end position="91"/>
    </location>
</feature>
<reference evidence="3" key="2">
    <citation type="submission" date="2025-08" db="UniProtKB">
        <authorList>
            <consortium name="Ensembl"/>
        </authorList>
    </citation>
    <scope>IDENTIFICATION</scope>
</reference>
<keyword evidence="4" id="KW-1185">Reference proteome</keyword>
<dbReference type="InterPro" id="IPR050169">
    <property type="entry name" value="Krueppel_C2H2_ZnF"/>
</dbReference>
<dbReference type="PANTHER" id="PTHR23232">
    <property type="entry name" value="KRAB DOMAIN C2H2 ZINC FINGER"/>
    <property type="match status" value="1"/>
</dbReference>
<dbReference type="GeneTree" id="ENSGT00940000162725"/>
<organism evidence="3 4">
    <name type="scientific">Monodelphis domestica</name>
    <name type="common">Gray short-tailed opossum</name>
    <dbReference type="NCBI Taxonomy" id="13616"/>
    <lineage>
        <taxon>Eukaryota</taxon>
        <taxon>Metazoa</taxon>
        <taxon>Chordata</taxon>
        <taxon>Craniata</taxon>
        <taxon>Vertebrata</taxon>
        <taxon>Euteleostomi</taxon>
        <taxon>Mammalia</taxon>
        <taxon>Metatheria</taxon>
        <taxon>Didelphimorphia</taxon>
        <taxon>Didelphidae</taxon>
        <taxon>Monodelphis</taxon>
    </lineage>
</organism>
<dbReference type="Ensembl" id="ENSMODT00000078035.1">
    <property type="protein sequence ID" value="ENSMODP00000048170.1"/>
    <property type="gene ID" value="ENSMODG00000040806.1"/>
</dbReference>
<dbReference type="InterPro" id="IPR036051">
    <property type="entry name" value="KRAB_dom_sf"/>
</dbReference>
<accession>A0A5F8GKY3</accession>
<dbReference type="SUPFAM" id="SSF109640">
    <property type="entry name" value="KRAB domain (Kruppel-associated box)"/>
    <property type="match status" value="1"/>
</dbReference>
<proteinExistence type="predicted"/>
<evidence type="ECO:0000259" key="2">
    <source>
        <dbReference type="PROSITE" id="PS50805"/>
    </source>
</evidence>
<dbReference type="Pfam" id="PF01352">
    <property type="entry name" value="KRAB"/>
    <property type="match status" value="1"/>
</dbReference>
<dbReference type="AlphaFoldDB" id="A0A5F8GKY3"/>
<dbReference type="GO" id="GO:0006355">
    <property type="term" value="P:regulation of DNA-templated transcription"/>
    <property type="evidence" value="ECO:0007669"/>
    <property type="project" value="InterPro"/>
</dbReference>
<dbReference type="Proteomes" id="UP000002280">
    <property type="component" value="Chromosome 3"/>
</dbReference>
<reference evidence="3" key="3">
    <citation type="submission" date="2025-09" db="UniProtKB">
        <authorList>
            <consortium name="Ensembl"/>
        </authorList>
    </citation>
    <scope>IDENTIFICATION</scope>
</reference>
<dbReference type="CDD" id="cd07765">
    <property type="entry name" value="KRAB_A-box"/>
    <property type="match status" value="1"/>
</dbReference>
<dbReference type="PROSITE" id="PS50805">
    <property type="entry name" value="KRAB"/>
    <property type="match status" value="1"/>
</dbReference>
<name>A0A5F8GKY3_MONDO</name>
<evidence type="ECO:0000313" key="3">
    <source>
        <dbReference type="Ensembl" id="ENSMODP00000048170.1"/>
    </source>
</evidence>
<sequence length="265" mass="30032">MQTYGSPRHSGNLWLPFSESGRITVFLLGPILGKWQQRASPRPFPSLRRTQRKSPRLRLPPPEGLQGGPSREPTARGMAPGTPRPPSQGSITFKDVAVDFSQEEWCLLDHSQKALYLEVMLENVQNLLSVGLPVPRENFISCFQQGKAPWLLEQKDTRNSCLEAETNFKLKELSAKMQRLYANKDRLIKDSSNFTTYHKLCLMPYNESIIHFLGNEQNDPALVCQSPSLALPSPQQRKVFFNNSPYTSAFNSLTWIGSPWAFLLL</sequence>
<protein>
    <recommendedName>
        <fullName evidence="2">KRAB domain-containing protein</fullName>
    </recommendedName>
</protein>
<reference evidence="3 4" key="1">
    <citation type="journal article" date="2007" name="Nature">
        <title>Genome of the marsupial Monodelphis domestica reveals innovation in non-coding sequences.</title>
        <authorList>
            <person name="Mikkelsen T.S."/>
            <person name="Wakefield M.J."/>
            <person name="Aken B."/>
            <person name="Amemiya C.T."/>
            <person name="Chang J.L."/>
            <person name="Duke S."/>
            <person name="Garber M."/>
            <person name="Gentles A.J."/>
            <person name="Goodstadt L."/>
            <person name="Heger A."/>
            <person name="Jurka J."/>
            <person name="Kamal M."/>
            <person name="Mauceli E."/>
            <person name="Searle S.M."/>
            <person name="Sharpe T."/>
            <person name="Baker M.L."/>
            <person name="Batzer M.A."/>
            <person name="Benos P.V."/>
            <person name="Belov K."/>
            <person name="Clamp M."/>
            <person name="Cook A."/>
            <person name="Cuff J."/>
            <person name="Das R."/>
            <person name="Davidow L."/>
            <person name="Deakin J.E."/>
            <person name="Fazzari M.J."/>
            <person name="Glass J.L."/>
            <person name="Grabherr M."/>
            <person name="Greally J.M."/>
            <person name="Gu W."/>
            <person name="Hore T.A."/>
            <person name="Huttley G.A."/>
            <person name="Kleber M."/>
            <person name="Jirtle R.L."/>
            <person name="Koina E."/>
            <person name="Lee J.T."/>
            <person name="Mahony S."/>
            <person name="Marra M.A."/>
            <person name="Miller R.D."/>
            <person name="Nicholls R.D."/>
            <person name="Oda M."/>
            <person name="Papenfuss A.T."/>
            <person name="Parra Z.E."/>
            <person name="Pollock D.D."/>
            <person name="Ray D.A."/>
            <person name="Schein J.E."/>
            <person name="Speed T.P."/>
            <person name="Thompson K."/>
            <person name="VandeBerg J.L."/>
            <person name="Wade C.M."/>
            <person name="Walker J.A."/>
            <person name="Waters P.D."/>
            <person name="Webber C."/>
            <person name="Weidman J.R."/>
            <person name="Xie X."/>
            <person name="Zody M.C."/>
            <person name="Baldwin J."/>
            <person name="Abdouelleil A."/>
            <person name="Abdulkadir J."/>
            <person name="Abebe A."/>
            <person name="Abera B."/>
            <person name="Abreu J."/>
            <person name="Acer S.C."/>
            <person name="Aftuck L."/>
            <person name="Alexander A."/>
            <person name="An P."/>
            <person name="Anderson E."/>
            <person name="Anderson S."/>
            <person name="Arachi H."/>
            <person name="Azer M."/>
            <person name="Bachantsang P."/>
            <person name="Barry A."/>
            <person name="Bayul T."/>
            <person name="Berlin A."/>
            <person name="Bessette D."/>
            <person name="Bloom T."/>
            <person name="Bloom T."/>
            <person name="Boguslavskiy L."/>
            <person name="Bonnet C."/>
            <person name="Boukhgalter B."/>
            <person name="Bourzgui I."/>
            <person name="Brown A."/>
            <person name="Cahill P."/>
            <person name="Channer S."/>
            <person name="Cheshatsang Y."/>
            <person name="Chuda L."/>
            <person name="Citroen M."/>
            <person name="Collymore A."/>
            <person name="Cooke P."/>
            <person name="Costello M."/>
            <person name="D'Aco K."/>
            <person name="Daza R."/>
            <person name="De Haan G."/>
            <person name="DeGray S."/>
            <person name="DeMaso C."/>
            <person name="Dhargay N."/>
            <person name="Dooley K."/>
            <person name="Dooley E."/>
            <person name="Doricent M."/>
            <person name="Dorje P."/>
            <person name="Dorjee K."/>
            <person name="Dupes A."/>
            <person name="Elong R."/>
            <person name="Falk J."/>
            <person name="Farina A."/>
            <person name="Faro S."/>
            <person name="Ferguson D."/>
            <person name="Fisher S."/>
            <person name="Foley C.D."/>
            <person name="Franke A."/>
            <person name="Friedrich D."/>
            <person name="Gadbois L."/>
            <person name="Gearin G."/>
            <person name="Gearin C.R."/>
            <person name="Giannoukos G."/>
            <person name="Goode T."/>
            <person name="Graham J."/>
            <person name="Grandbois E."/>
            <person name="Grewal S."/>
            <person name="Gyaltsen K."/>
            <person name="Hafez N."/>
            <person name="Hagos B."/>
            <person name="Hall J."/>
            <person name="Henson C."/>
            <person name="Hollinger A."/>
            <person name="Honan T."/>
            <person name="Huard M.D."/>
            <person name="Hughes L."/>
            <person name="Hurhula B."/>
            <person name="Husby M.E."/>
            <person name="Kamat A."/>
            <person name="Kanga B."/>
            <person name="Kashin S."/>
            <person name="Khazanovich D."/>
            <person name="Kisner P."/>
            <person name="Lance K."/>
            <person name="Lara M."/>
            <person name="Lee W."/>
            <person name="Lennon N."/>
            <person name="Letendre F."/>
            <person name="LeVine R."/>
            <person name="Lipovsky A."/>
            <person name="Liu X."/>
            <person name="Liu J."/>
            <person name="Liu S."/>
            <person name="Lokyitsang T."/>
            <person name="Lokyitsang Y."/>
            <person name="Lubonja R."/>
            <person name="Lui A."/>
            <person name="MacDonald P."/>
            <person name="Magnisalis V."/>
            <person name="Maru K."/>
            <person name="Matthews C."/>
            <person name="McCusker W."/>
            <person name="McDonough S."/>
            <person name="Mehta T."/>
            <person name="Meldrim J."/>
            <person name="Meneus L."/>
            <person name="Mihai O."/>
            <person name="Mihalev A."/>
            <person name="Mihova T."/>
            <person name="Mittelman R."/>
            <person name="Mlenga V."/>
            <person name="Montmayeur A."/>
            <person name="Mulrain L."/>
            <person name="Navidi A."/>
            <person name="Naylor J."/>
            <person name="Negash T."/>
            <person name="Nguyen T."/>
            <person name="Nguyen N."/>
            <person name="Nicol R."/>
            <person name="Norbu C."/>
            <person name="Norbu N."/>
            <person name="Novod N."/>
            <person name="O'Neill B."/>
            <person name="Osman S."/>
            <person name="Markiewicz E."/>
            <person name="Oyono O.L."/>
            <person name="Patti C."/>
            <person name="Phunkhang P."/>
            <person name="Pierre F."/>
            <person name="Priest M."/>
            <person name="Raghuraman S."/>
            <person name="Rege F."/>
            <person name="Reyes R."/>
            <person name="Rise C."/>
            <person name="Rogov P."/>
            <person name="Ross K."/>
            <person name="Ryan E."/>
            <person name="Settipalli S."/>
            <person name="Shea T."/>
            <person name="Sherpa N."/>
            <person name="Shi L."/>
            <person name="Shih D."/>
            <person name="Sparrow T."/>
            <person name="Spaulding J."/>
            <person name="Stalker J."/>
            <person name="Stange-Thomann N."/>
            <person name="Stavropoulos S."/>
            <person name="Stone C."/>
            <person name="Strader C."/>
            <person name="Tesfaye S."/>
            <person name="Thomson T."/>
            <person name="Thoulutsang Y."/>
            <person name="Thoulutsang D."/>
            <person name="Topham K."/>
            <person name="Topping I."/>
            <person name="Tsamla T."/>
            <person name="Vassiliev H."/>
            <person name="Vo A."/>
            <person name="Wangchuk T."/>
            <person name="Wangdi T."/>
            <person name="Weiand M."/>
            <person name="Wilkinson J."/>
            <person name="Wilson A."/>
            <person name="Yadav S."/>
            <person name="Young G."/>
            <person name="Yu Q."/>
            <person name="Zembek L."/>
            <person name="Zhong D."/>
            <person name="Zimmer A."/>
            <person name="Zwirko Z."/>
            <person name="Jaffe D.B."/>
            <person name="Alvarez P."/>
            <person name="Brockman W."/>
            <person name="Butler J."/>
            <person name="Chin C."/>
            <person name="Gnerre S."/>
            <person name="MacCallum I."/>
            <person name="Graves J.A."/>
            <person name="Ponting C.P."/>
            <person name="Breen M."/>
            <person name="Samollow P.B."/>
            <person name="Lander E.S."/>
            <person name="Lindblad-Toh K."/>
        </authorList>
    </citation>
    <scope>NUCLEOTIDE SEQUENCE [LARGE SCALE GENOMIC DNA]</scope>
</reference>
<dbReference type="InterPro" id="IPR001909">
    <property type="entry name" value="KRAB"/>
</dbReference>
<dbReference type="STRING" id="13616.ENSMODP00000048170"/>